<evidence type="ECO:0000313" key="2">
    <source>
        <dbReference type="EMBL" id="CDW74731.1"/>
    </source>
</evidence>
<reference evidence="2 3" key="1">
    <citation type="submission" date="2014-06" db="EMBL/GenBank/DDBJ databases">
        <authorList>
            <person name="Swart Estienne"/>
        </authorList>
    </citation>
    <scope>NUCLEOTIDE SEQUENCE [LARGE SCALE GENOMIC DNA]</scope>
    <source>
        <strain evidence="2 3">130c</strain>
    </source>
</reference>
<dbReference type="InParanoid" id="A0A077ZXU5"/>
<accession>A0A077ZXU5</accession>
<protein>
    <submittedName>
        <fullName evidence="2">Uncharacterized protein</fullName>
    </submittedName>
</protein>
<feature type="region of interest" description="Disordered" evidence="1">
    <location>
        <begin position="1"/>
        <end position="25"/>
    </location>
</feature>
<dbReference type="EMBL" id="CCKQ01003599">
    <property type="protein sequence ID" value="CDW74731.1"/>
    <property type="molecule type" value="Genomic_DNA"/>
</dbReference>
<evidence type="ECO:0000313" key="3">
    <source>
        <dbReference type="Proteomes" id="UP000039865"/>
    </source>
</evidence>
<sequence length="387" mass="44676">MNASNISVQSQVSESTGTDDSINESPWKSQVDQIIEHCVTEQFDLAIKVIGKCEPPFMPLTFSMWRKHSLNKLRTYLADVTDANGNSLLQVDVIMGYMSNKIDNEYLDQKYLPLLVEQYLFKLRQNEKYMTQPQLNDLSNYMDTLKTQPAYEKFLRVLAEWFALMELCDDLMERIEEYGIAHYVDMQQVEQKIRNNWGVHQLKDQENMLFKTFEGAKGLFCQSIVKVGRTLSSYLSWFGLIGMVQSQIVKMVIGMYFTHPTVFVGSIVSALVMKAGSDKLEETYIISELEKITDYFAIITSNLRAQYLHTSKLVTQSFTKSHEKLIQNTTQELLKAVNDLIKGEGKDNKGSLLRYFDERDMDYDKLSQQDVAGLQDWVNIVIKKDQK</sequence>
<dbReference type="AlphaFoldDB" id="A0A077ZXU5"/>
<name>A0A077ZXU5_STYLE</name>
<evidence type="ECO:0000256" key="1">
    <source>
        <dbReference type="SAM" id="MobiDB-lite"/>
    </source>
</evidence>
<keyword evidence="3" id="KW-1185">Reference proteome</keyword>
<dbReference type="Proteomes" id="UP000039865">
    <property type="component" value="Unassembled WGS sequence"/>
</dbReference>
<gene>
    <name evidence="2" type="primary">Contig17182.g18304</name>
    <name evidence="2" type="ORF">STYLEM_3713</name>
</gene>
<organism evidence="2 3">
    <name type="scientific">Stylonychia lemnae</name>
    <name type="common">Ciliate</name>
    <dbReference type="NCBI Taxonomy" id="5949"/>
    <lineage>
        <taxon>Eukaryota</taxon>
        <taxon>Sar</taxon>
        <taxon>Alveolata</taxon>
        <taxon>Ciliophora</taxon>
        <taxon>Intramacronucleata</taxon>
        <taxon>Spirotrichea</taxon>
        <taxon>Stichotrichia</taxon>
        <taxon>Sporadotrichida</taxon>
        <taxon>Oxytrichidae</taxon>
        <taxon>Stylonychinae</taxon>
        <taxon>Stylonychia</taxon>
    </lineage>
</organism>
<proteinExistence type="predicted"/>